<evidence type="ECO:0000313" key="14">
    <source>
        <dbReference type="Proteomes" id="UP001279734"/>
    </source>
</evidence>
<proteinExistence type="predicted"/>
<evidence type="ECO:0000256" key="3">
    <source>
        <dbReference type="ARBA" id="ARBA00022692"/>
    </source>
</evidence>
<dbReference type="Gene3D" id="3.30.200.20">
    <property type="entry name" value="Phosphorylase Kinase, domain 1"/>
    <property type="match status" value="1"/>
</dbReference>
<keyword evidence="6 10" id="KW-1133">Transmembrane helix</keyword>
<keyword evidence="5" id="KW-0677">Repeat</keyword>
<dbReference type="InterPro" id="IPR050647">
    <property type="entry name" value="Plant_LRR-RLKs"/>
</dbReference>
<dbReference type="Pfam" id="PF13855">
    <property type="entry name" value="LRR_8"/>
    <property type="match status" value="1"/>
</dbReference>
<comment type="subcellular location">
    <subcellularLocation>
        <location evidence="1">Membrane</location>
        <topology evidence="1">Single-pass membrane protein</topology>
    </subcellularLocation>
</comment>
<dbReference type="SUPFAM" id="SSF52058">
    <property type="entry name" value="L domain-like"/>
    <property type="match status" value="1"/>
</dbReference>
<feature type="signal peptide" evidence="11">
    <location>
        <begin position="1"/>
        <end position="22"/>
    </location>
</feature>
<reference evidence="13" key="1">
    <citation type="submission" date="2023-05" db="EMBL/GenBank/DDBJ databases">
        <title>Nepenthes gracilis genome sequencing.</title>
        <authorList>
            <person name="Fukushima K."/>
        </authorList>
    </citation>
    <scope>NUCLEOTIDE SEQUENCE</scope>
    <source>
        <strain evidence="13">SING2019-196</strain>
    </source>
</reference>
<dbReference type="GO" id="GO:0005524">
    <property type="term" value="F:ATP binding"/>
    <property type="evidence" value="ECO:0007669"/>
    <property type="project" value="InterPro"/>
</dbReference>
<comment type="caution">
    <text evidence="13">The sequence shown here is derived from an EMBL/GenBank/DDBJ whole genome shotgun (WGS) entry which is preliminary data.</text>
</comment>
<dbReference type="PANTHER" id="PTHR48056:SF75">
    <property type="entry name" value="LEUCINE-RICH REPEAT RECEPTOR-LIKE SERINE_THREONINE_TYROSINE-PROTEIN KINASE SOBIR1"/>
    <property type="match status" value="1"/>
</dbReference>
<dbReference type="InterPro" id="IPR008271">
    <property type="entry name" value="Ser/Thr_kinase_AS"/>
</dbReference>
<feature type="transmembrane region" description="Helical" evidence="10">
    <location>
        <begin position="281"/>
        <end position="304"/>
    </location>
</feature>
<dbReference type="GO" id="GO:0004672">
    <property type="term" value="F:protein kinase activity"/>
    <property type="evidence" value="ECO:0007669"/>
    <property type="project" value="InterPro"/>
</dbReference>
<dbReference type="SUPFAM" id="SSF56112">
    <property type="entry name" value="Protein kinase-like (PK-like)"/>
    <property type="match status" value="1"/>
</dbReference>
<feature type="chain" id="PRO_5042104004" description="Protein kinase domain-containing protein" evidence="11">
    <location>
        <begin position="23"/>
        <end position="635"/>
    </location>
</feature>
<keyword evidence="8" id="KW-0675">Receptor</keyword>
<keyword evidence="2" id="KW-0433">Leucine-rich repeat</keyword>
<evidence type="ECO:0000259" key="12">
    <source>
        <dbReference type="PROSITE" id="PS50011"/>
    </source>
</evidence>
<evidence type="ECO:0000256" key="11">
    <source>
        <dbReference type="SAM" id="SignalP"/>
    </source>
</evidence>
<dbReference type="Gene3D" id="1.10.510.10">
    <property type="entry name" value="Transferase(Phosphotransferase) domain 1"/>
    <property type="match status" value="1"/>
</dbReference>
<dbReference type="InterPro" id="IPR001611">
    <property type="entry name" value="Leu-rich_rpt"/>
</dbReference>
<sequence length="635" mass="70673">MESIPTKFLLSLLFSFILVAHARLSLDRSDYDAFMIVQRGLGINSQPHSFEKNPCNSHGVFCETRRISNCSSVLKITHVTVESRQLGGSISPDIGKLSELRELTLSDNHLIHQLPAQIADCRKLKVLNLKNNHLSGDVPPELSKLIRLRVLDLSSNRFSGDLSFLKHFPNLEILSLSNNLFTGNVPASLRSFRNLRFFNISGNELIQQGPAPFLNGVEYVSPQVTGEKMAPKRHMLAEKLTTRRNHSSAVAAPTASVAPAEAPAPAAVSHSHRKHEKKLRAWILGFLAGAIAGGASGMIISVLVKATLFLCRRDKDSGISIFSPLIKKEDDLKFLEKEDGLASLELIGRGGCGDVYRAQLPRSHGMMIAIKRITAAPNQANDPLEEETKQLNKRMRQIRAEIKTIGQIRHRNLLPLLAHVGRPGCHYLVYEFMKNGSLQDALNQAAEGTREFEWLARHRIAVGVAAGLEYLHFSNEPKIIHRDLKPANILIDDNMEPRISDFGLAKAMPDTKTHITTSVIAGTLGYIAPEYHQTLKFTEKCDIYSFGVMLGVLVIGRLPTDEFFIDAEEIGLVKWMINVMTSMEPKRAIDAKLIGNGYEEQMLQVLKIACFCTLDDPSQRPNSRDVRCMLSQIHH</sequence>
<evidence type="ECO:0000256" key="6">
    <source>
        <dbReference type="ARBA" id="ARBA00022989"/>
    </source>
</evidence>
<dbReference type="PANTHER" id="PTHR48056">
    <property type="entry name" value="LRR RECEPTOR-LIKE SERINE/THREONINE-PROTEIN KINASE-RELATED"/>
    <property type="match status" value="1"/>
</dbReference>
<gene>
    <name evidence="13" type="ORF">Nepgr_023355</name>
</gene>
<evidence type="ECO:0000256" key="10">
    <source>
        <dbReference type="SAM" id="Phobius"/>
    </source>
</evidence>
<dbReference type="FunFam" id="3.80.10.10:FF:000383">
    <property type="entry name" value="Leucine-rich repeat receptor protein kinase EMS1"/>
    <property type="match status" value="1"/>
</dbReference>
<organism evidence="13 14">
    <name type="scientific">Nepenthes gracilis</name>
    <name type="common">Slender pitcher plant</name>
    <dbReference type="NCBI Taxonomy" id="150966"/>
    <lineage>
        <taxon>Eukaryota</taxon>
        <taxon>Viridiplantae</taxon>
        <taxon>Streptophyta</taxon>
        <taxon>Embryophyta</taxon>
        <taxon>Tracheophyta</taxon>
        <taxon>Spermatophyta</taxon>
        <taxon>Magnoliopsida</taxon>
        <taxon>eudicotyledons</taxon>
        <taxon>Gunneridae</taxon>
        <taxon>Pentapetalae</taxon>
        <taxon>Caryophyllales</taxon>
        <taxon>Nepenthaceae</taxon>
        <taxon>Nepenthes</taxon>
    </lineage>
</organism>
<evidence type="ECO:0000313" key="13">
    <source>
        <dbReference type="EMBL" id="GMH21513.1"/>
    </source>
</evidence>
<evidence type="ECO:0000256" key="4">
    <source>
        <dbReference type="ARBA" id="ARBA00022729"/>
    </source>
</evidence>
<dbReference type="GO" id="GO:0016020">
    <property type="term" value="C:membrane"/>
    <property type="evidence" value="ECO:0007669"/>
    <property type="project" value="UniProtKB-SubCell"/>
</dbReference>
<dbReference type="GO" id="GO:0033612">
    <property type="term" value="F:receptor serine/threonine kinase binding"/>
    <property type="evidence" value="ECO:0007669"/>
    <property type="project" value="TreeGrafter"/>
</dbReference>
<dbReference type="InterPro" id="IPR011009">
    <property type="entry name" value="Kinase-like_dom_sf"/>
</dbReference>
<dbReference type="PROSITE" id="PS50011">
    <property type="entry name" value="PROTEIN_KINASE_DOM"/>
    <property type="match status" value="1"/>
</dbReference>
<keyword evidence="7 10" id="KW-0472">Membrane</keyword>
<dbReference type="Proteomes" id="UP001279734">
    <property type="component" value="Unassembled WGS sequence"/>
</dbReference>
<dbReference type="InterPro" id="IPR032675">
    <property type="entry name" value="LRR_dom_sf"/>
</dbReference>
<dbReference type="EMBL" id="BSYO01000023">
    <property type="protein sequence ID" value="GMH21513.1"/>
    <property type="molecule type" value="Genomic_DNA"/>
</dbReference>
<dbReference type="Pfam" id="PF00069">
    <property type="entry name" value="Pkinase"/>
    <property type="match status" value="1"/>
</dbReference>
<protein>
    <recommendedName>
        <fullName evidence="12">Protein kinase domain-containing protein</fullName>
    </recommendedName>
</protein>
<keyword evidence="14" id="KW-1185">Reference proteome</keyword>
<evidence type="ECO:0000256" key="2">
    <source>
        <dbReference type="ARBA" id="ARBA00022614"/>
    </source>
</evidence>
<dbReference type="FunFam" id="1.10.510.10:FF:000479">
    <property type="entry name" value="Leucine-rich repeat receptor-like protein kinase"/>
    <property type="match status" value="1"/>
</dbReference>
<evidence type="ECO:0000256" key="5">
    <source>
        <dbReference type="ARBA" id="ARBA00022737"/>
    </source>
</evidence>
<name>A0AAD3T0J9_NEPGR</name>
<dbReference type="Pfam" id="PF00560">
    <property type="entry name" value="LRR_1"/>
    <property type="match status" value="1"/>
</dbReference>
<keyword evidence="4 11" id="KW-0732">Signal</keyword>
<dbReference type="PROSITE" id="PS00108">
    <property type="entry name" value="PROTEIN_KINASE_ST"/>
    <property type="match status" value="1"/>
</dbReference>
<keyword evidence="9" id="KW-0325">Glycoprotein</keyword>
<dbReference type="Gene3D" id="3.80.10.10">
    <property type="entry name" value="Ribonuclease Inhibitor"/>
    <property type="match status" value="1"/>
</dbReference>
<dbReference type="InterPro" id="IPR000719">
    <property type="entry name" value="Prot_kinase_dom"/>
</dbReference>
<accession>A0AAD3T0J9</accession>
<feature type="domain" description="Protein kinase" evidence="12">
    <location>
        <begin position="341"/>
        <end position="635"/>
    </location>
</feature>
<keyword evidence="3 10" id="KW-0812">Transmembrane</keyword>
<evidence type="ECO:0000256" key="1">
    <source>
        <dbReference type="ARBA" id="ARBA00004167"/>
    </source>
</evidence>
<evidence type="ECO:0000256" key="9">
    <source>
        <dbReference type="ARBA" id="ARBA00023180"/>
    </source>
</evidence>
<evidence type="ECO:0000256" key="8">
    <source>
        <dbReference type="ARBA" id="ARBA00023170"/>
    </source>
</evidence>
<evidence type="ECO:0000256" key="7">
    <source>
        <dbReference type="ARBA" id="ARBA00023136"/>
    </source>
</evidence>
<dbReference type="AlphaFoldDB" id="A0AAD3T0J9"/>
<dbReference type="SMART" id="SM00220">
    <property type="entry name" value="S_TKc"/>
    <property type="match status" value="1"/>
</dbReference>